<feature type="domain" description="Ubiquitin-like" evidence="3">
    <location>
        <begin position="11"/>
        <end position="88"/>
    </location>
</feature>
<dbReference type="PANTHER" id="PTHR46738:SF1">
    <property type="entry name" value="UBIQUITIN-ASSOCIATED DOMAIN-CONTAINING PROTEIN 1"/>
    <property type="match status" value="1"/>
</dbReference>
<evidence type="ECO:0000313" key="4">
    <source>
        <dbReference type="EMBL" id="GIL70717.1"/>
    </source>
</evidence>
<feature type="domain" description="UBA" evidence="2">
    <location>
        <begin position="241"/>
        <end position="281"/>
    </location>
</feature>
<dbReference type="InterPro" id="IPR000626">
    <property type="entry name" value="Ubiquitin-like_dom"/>
</dbReference>
<organism evidence="5 6">
    <name type="scientific">Volvox reticuliferus</name>
    <dbReference type="NCBI Taxonomy" id="1737510"/>
    <lineage>
        <taxon>Eukaryota</taxon>
        <taxon>Viridiplantae</taxon>
        <taxon>Chlorophyta</taxon>
        <taxon>core chlorophytes</taxon>
        <taxon>Chlorophyceae</taxon>
        <taxon>CS clade</taxon>
        <taxon>Chlamydomonadales</taxon>
        <taxon>Volvocaceae</taxon>
        <taxon>Volvox</taxon>
    </lineage>
</organism>
<dbReference type="AlphaFoldDB" id="A0A8J4G3W0"/>
<dbReference type="GO" id="GO:0000151">
    <property type="term" value="C:ubiquitin ligase complex"/>
    <property type="evidence" value="ECO:0007669"/>
    <property type="project" value="TreeGrafter"/>
</dbReference>
<proteinExistence type="predicted"/>
<dbReference type="PROSITE" id="PS50030">
    <property type="entry name" value="UBA"/>
    <property type="match status" value="2"/>
</dbReference>
<dbReference type="PROSITE" id="PS50053">
    <property type="entry name" value="UBIQUITIN_2"/>
    <property type="match status" value="1"/>
</dbReference>
<dbReference type="CDD" id="cd17039">
    <property type="entry name" value="Ubl_ubiquitin_like"/>
    <property type="match status" value="1"/>
</dbReference>
<protein>
    <submittedName>
        <fullName evidence="5">Uncharacterized protein</fullName>
    </submittedName>
</protein>
<accession>A0A8J4G3W0</accession>
<dbReference type="InterPro" id="IPR029071">
    <property type="entry name" value="Ubiquitin-like_domsf"/>
</dbReference>
<feature type="compositionally biased region" description="Gly residues" evidence="1">
    <location>
        <begin position="408"/>
        <end position="420"/>
    </location>
</feature>
<evidence type="ECO:0000256" key="1">
    <source>
        <dbReference type="SAM" id="MobiDB-lite"/>
    </source>
</evidence>
<evidence type="ECO:0000259" key="3">
    <source>
        <dbReference type="PROSITE" id="PS50053"/>
    </source>
</evidence>
<dbReference type="EMBL" id="BNCP01000002">
    <property type="protein sequence ID" value="GIL70717.1"/>
    <property type="molecule type" value="Genomic_DNA"/>
</dbReference>
<feature type="compositionally biased region" description="Acidic residues" evidence="1">
    <location>
        <begin position="512"/>
        <end position="552"/>
    </location>
</feature>
<comment type="caution">
    <text evidence="5">The sequence shown here is derived from an EMBL/GenBank/DDBJ whole genome shotgun (WGS) entry which is preliminary data.</text>
</comment>
<evidence type="ECO:0000259" key="2">
    <source>
        <dbReference type="PROSITE" id="PS50030"/>
    </source>
</evidence>
<dbReference type="PANTHER" id="PTHR46738">
    <property type="entry name" value="UBIQUITIN-ASSOCIATED DOMAIN-CONTAINING PROTEIN 1"/>
    <property type="match status" value="1"/>
</dbReference>
<dbReference type="Pfam" id="PF22562">
    <property type="entry name" value="UBA_7"/>
    <property type="match status" value="1"/>
</dbReference>
<name>A0A8J4G3W0_9CHLO</name>
<dbReference type="Pfam" id="PF00627">
    <property type="entry name" value="UBA"/>
    <property type="match status" value="1"/>
</dbReference>
<dbReference type="InterPro" id="IPR052476">
    <property type="entry name" value="UBAC1"/>
</dbReference>
<reference evidence="5" key="1">
    <citation type="journal article" date="2021" name="Proc. Natl. Acad. Sci. U.S.A.">
        <title>Three genomes in the algal genus Volvox reveal the fate of a haploid sex-determining region after a transition to homothallism.</title>
        <authorList>
            <person name="Yamamoto K."/>
            <person name="Hamaji T."/>
            <person name="Kawai-Toyooka H."/>
            <person name="Matsuzaki R."/>
            <person name="Takahashi F."/>
            <person name="Nishimura Y."/>
            <person name="Kawachi M."/>
            <person name="Noguchi H."/>
            <person name="Minakuchi Y."/>
            <person name="Umen J.G."/>
            <person name="Toyoda A."/>
            <person name="Nozaki H."/>
        </authorList>
    </citation>
    <scope>NUCLEOTIDE SEQUENCE</scope>
    <source>
        <strain evidence="5">NIES-3785</strain>
        <strain evidence="4">NIES-3786</strain>
    </source>
</reference>
<dbReference type="EMBL" id="BNCQ01000005">
    <property type="protein sequence ID" value="GIL98441.1"/>
    <property type="molecule type" value="Genomic_DNA"/>
</dbReference>
<dbReference type="SUPFAM" id="SSF54236">
    <property type="entry name" value="Ubiquitin-like"/>
    <property type="match status" value="1"/>
</dbReference>
<dbReference type="Gene3D" id="1.10.8.10">
    <property type="entry name" value="DNA helicase RuvA subunit, C-terminal domain"/>
    <property type="match status" value="2"/>
</dbReference>
<evidence type="ECO:0000313" key="6">
    <source>
        <dbReference type="Proteomes" id="UP000722791"/>
    </source>
</evidence>
<evidence type="ECO:0000313" key="7">
    <source>
        <dbReference type="Proteomes" id="UP000747110"/>
    </source>
</evidence>
<feature type="compositionally biased region" description="Low complexity" evidence="1">
    <location>
        <begin position="178"/>
        <end position="190"/>
    </location>
</feature>
<feature type="region of interest" description="Disordered" evidence="1">
    <location>
        <begin position="160"/>
        <end position="197"/>
    </location>
</feature>
<dbReference type="GO" id="GO:0031593">
    <property type="term" value="F:polyubiquitin modification-dependent protein binding"/>
    <property type="evidence" value="ECO:0007669"/>
    <property type="project" value="UniProtKB-ARBA"/>
</dbReference>
<evidence type="ECO:0000313" key="5">
    <source>
        <dbReference type="EMBL" id="GIL98441.1"/>
    </source>
</evidence>
<dbReference type="SUPFAM" id="SSF46934">
    <property type="entry name" value="UBA-like"/>
    <property type="match status" value="2"/>
</dbReference>
<dbReference type="InterPro" id="IPR009060">
    <property type="entry name" value="UBA-like_sf"/>
</dbReference>
<keyword evidence="7" id="KW-1185">Reference proteome</keyword>
<gene>
    <name evidence="4" type="ORF">Vretifemale_1437</name>
    <name evidence="5" type="ORF">Vretimale_3822</name>
</gene>
<feature type="compositionally biased region" description="Low complexity" evidence="1">
    <location>
        <begin position="364"/>
        <end position="373"/>
    </location>
</feature>
<dbReference type="InterPro" id="IPR015940">
    <property type="entry name" value="UBA"/>
</dbReference>
<sequence>MATACAPNAKMDLVVRTLYKSIVFNGVDANSDVAELKDLLHKRGELEHIPIPVASKQRLVFKGSVLTFGSLKNVGIRSGDHLVLLMHRSHVNTTPRPVDTTPVPTAASIRNAVIAEARRRGMENTIVDEPARAFRPFSGMARDVDQHLLQLVQALQGRPAAMEGRAGQPRQTGGTGEVGAAAARPPAEAGATGGRRYLQPSTAFPGAPQVGMMPPGMMLFGMPSPAAPAAGPPPQPPAIPEPDAQAAAQLGEMGFGEAVVRKALLLHRNDMEAALNWLLQHGDDPAAVEPLTDEQLRQIYSRGPRGPPSEPELVEQLVAMGFDRNQSTDALRRFRNMDMALAYLLRAADEGAEHQPQNGGVEGAVGAAAAAGAPQDQVPEASGRLRADDQGPQPETVVGAVRHDAAGSEGGGSGMHGGPGQEQAARGLGGGDSSEIPELALSDGENDDMEMLLGRLTGQLAQAAGGDQRVAEESDSGSQAGGGGQHLNADMAGLSQRRGVDRAGDMQHGAGEEGEDMDEDDDEDDDDEGEDDDDEEEDDEEEEEDDEDDFAADDGMPTMIEQLAMGAGGGRAAMLHMPLTGGGLRLVGTAMPDDPMGGIRAFEGPFALYGGAPHGVGATTPAMAVTRGPDGNELVLGSAGATMPPLMPARGMMLGGLGLGGGGGLGLVAQPLDLPGLAQASGASEDELQGMGLVQQLLNAVLRDAMGGGEGAGGAAANRR</sequence>
<dbReference type="OrthoDB" id="336240at2759"/>
<dbReference type="SMART" id="SM00165">
    <property type="entry name" value="UBA"/>
    <property type="match status" value="2"/>
</dbReference>
<dbReference type="Gene3D" id="3.10.20.90">
    <property type="entry name" value="Phosphatidylinositol 3-kinase Catalytic Subunit, Chain A, domain 1"/>
    <property type="match status" value="1"/>
</dbReference>
<feature type="region of interest" description="Disordered" evidence="1">
    <location>
        <begin position="353"/>
        <end position="553"/>
    </location>
</feature>
<feature type="domain" description="UBA" evidence="2">
    <location>
        <begin position="308"/>
        <end position="347"/>
    </location>
</feature>
<dbReference type="Proteomes" id="UP000722791">
    <property type="component" value="Unassembled WGS sequence"/>
</dbReference>
<dbReference type="Proteomes" id="UP000747110">
    <property type="component" value="Unassembled WGS sequence"/>
</dbReference>